<organism evidence="1">
    <name type="scientific">Anopheles darlingi</name>
    <name type="common">Mosquito</name>
    <dbReference type="NCBI Taxonomy" id="43151"/>
    <lineage>
        <taxon>Eukaryota</taxon>
        <taxon>Metazoa</taxon>
        <taxon>Ecdysozoa</taxon>
        <taxon>Arthropoda</taxon>
        <taxon>Hexapoda</taxon>
        <taxon>Insecta</taxon>
        <taxon>Pterygota</taxon>
        <taxon>Neoptera</taxon>
        <taxon>Endopterygota</taxon>
        <taxon>Diptera</taxon>
        <taxon>Nematocera</taxon>
        <taxon>Culicoidea</taxon>
        <taxon>Culicidae</taxon>
        <taxon>Anophelinae</taxon>
        <taxon>Anopheles</taxon>
    </lineage>
</organism>
<sequence>MSTAFFFSSFLPLPLTLYLDLSLSLSLSFTLFICRFQSLSLCWYKLTPLFEIRSIRRSNEAADKRAGVRM</sequence>
<dbReference type="EMBL" id="GGFL01008175">
    <property type="protein sequence ID" value="MBW72353.1"/>
    <property type="molecule type" value="Transcribed_RNA"/>
</dbReference>
<protein>
    <submittedName>
        <fullName evidence="1">Putative secreted protein</fullName>
    </submittedName>
</protein>
<name>A0A2M4D473_ANODA</name>
<dbReference type="AlphaFoldDB" id="A0A2M4D473"/>
<accession>A0A2M4D473</accession>
<reference evidence="1" key="1">
    <citation type="submission" date="2018-01" db="EMBL/GenBank/DDBJ databases">
        <title>An insight into the sialome of Amazonian anophelines.</title>
        <authorList>
            <person name="Ribeiro J.M."/>
            <person name="Scarpassa V."/>
            <person name="Calvo E."/>
        </authorList>
    </citation>
    <scope>NUCLEOTIDE SEQUENCE</scope>
</reference>
<evidence type="ECO:0000313" key="1">
    <source>
        <dbReference type="EMBL" id="MBW72353.1"/>
    </source>
</evidence>
<proteinExistence type="predicted"/>